<evidence type="ECO:0000313" key="7">
    <source>
        <dbReference type="EMBL" id="GAE94378.1"/>
    </source>
</evidence>
<dbReference type="Gene3D" id="3.40.50.2300">
    <property type="match status" value="1"/>
</dbReference>
<dbReference type="eggNOG" id="COG4753">
    <property type="taxonomic scope" value="Bacteria"/>
</dbReference>
<dbReference type="EMBL" id="BAVS01000023">
    <property type="protein sequence ID" value="GAE94378.1"/>
    <property type="molecule type" value="Genomic_DNA"/>
</dbReference>
<evidence type="ECO:0000256" key="4">
    <source>
        <dbReference type="PROSITE-ProRule" id="PRU00169"/>
    </source>
</evidence>
<feature type="domain" description="Response regulatory" evidence="6">
    <location>
        <begin position="1"/>
        <end position="94"/>
    </location>
</feature>
<dbReference type="PANTHER" id="PTHR43280">
    <property type="entry name" value="ARAC-FAMILY TRANSCRIPTIONAL REGULATOR"/>
    <property type="match status" value="1"/>
</dbReference>
<evidence type="ECO:0000256" key="2">
    <source>
        <dbReference type="ARBA" id="ARBA00023125"/>
    </source>
</evidence>
<dbReference type="GO" id="GO:0043565">
    <property type="term" value="F:sequence-specific DNA binding"/>
    <property type="evidence" value="ECO:0007669"/>
    <property type="project" value="InterPro"/>
</dbReference>
<dbReference type="InterPro" id="IPR011006">
    <property type="entry name" value="CheY-like_superfamily"/>
</dbReference>
<dbReference type="eggNOG" id="COG2207">
    <property type="taxonomic scope" value="Bacteria"/>
</dbReference>
<feature type="domain" description="HTH araC/xylS-type" evidence="5">
    <location>
        <begin position="332"/>
        <end position="430"/>
    </location>
</feature>
<keyword evidence="4" id="KW-0597">Phosphoprotein</keyword>
<keyword evidence="8" id="KW-1185">Reference proteome</keyword>
<keyword evidence="3" id="KW-0804">Transcription</keyword>
<dbReference type="RefSeq" id="WP_035724913.1">
    <property type="nucleotide sequence ID" value="NZ_BAVS01000023.1"/>
</dbReference>
<protein>
    <submittedName>
        <fullName evidence="7">Two-component response regulator</fullName>
    </submittedName>
</protein>
<name>W4VNF8_9BACI</name>
<comment type="caution">
    <text evidence="7">The sequence shown here is derived from an EMBL/GenBank/DDBJ whole genome shotgun (WGS) entry which is preliminary data.</text>
</comment>
<dbReference type="Gene3D" id="1.10.10.60">
    <property type="entry name" value="Homeodomain-like"/>
    <property type="match status" value="2"/>
</dbReference>
<evidence type="ECO:0000313" key="8">
    <source>
        <dbReference type="Proteomes" id="UP000019102"/>
    </source>
</evidence>
<dbReference type="PROSITE" id="PS50110">
    <property type="entry name" value="RESPONSE_REGULATORY"/>
    <property type="match status" value="1"/>
</dbReference>
<accession>W4VNF8</accession>
<dbReference type="Proteomes" id="UP000019102">
    <property type="component" value="Unassembled WGS sequence"/>
</dbReference>
<organism evidence="7 8">
    <name type="scientific">Gracilibacillus boraciitolerans JCM 21714</name>
    <dbReference type="NCBI Taxonomy" id="1298598"/>
    <lineage>
        <taxon>Bacteria</taxon>
        <taxon>Bacillati</taxon>
        <taxon>Bacillota</taxon>
        <taxon>Bacilli</taxon>
        <taxon>Bacillales</taxon>
        <taxon>Bacillaceae</taxon>
        <taxon>Gracilibacillus</taxon>
    </lineage>
</organism>
<reference evidence="7 8" key="1">
    <citation type="journal article" date="2014" name="Genome Announc.">
        <title>Draft Genome Sequence of the Boron-Tolerant and Moderately Halotolerant Bacterium Gracilibacillus boraciitolerans JCM 21714T.</title>
        <authorList>
            <person name="Ahmed I."/>
            <person name="Oshima K."/>
            <person name="Suda W."/>
            <person name="Kitamura K."/>
            <person name="Iida T."/>
            <person name="Ohmori Y."/>
            <person name="Fujiwara T."/>
            <person name="Hattori M."/>
            <person name="Ohkuma M."/>
        </authorList>
    </citation>
    <scope>NUCLEOTIDE SEQUENCE [LARGE SCALE GENOMIC DNA]</scope>
    <source>
        <strain evidence="7 8">JCM 21714</strain>
    </source>
</reference>
<dbReference type="GO" id="GO:0000160">
    <property type="term" value="P:phosphorelay signal transduction system"/>
    <property type="evidence" value="ECO:0007669"/>
    <property type="project" value="InterPro"/>
</dbReference>
<dbReference type="Pfam" id="PF12833">
    <property type="entry name" value="HTH_18"/>
    <property type="match status" value="1"/>
</dbReference>
<evidence type="ECO:0000256" key="1">
    <source>
        <dbReference type="ARBA" id="ARBA00023015"/>
    </source>
</evidence>
<sequence>MEVVGEASNGQKALEFLKDNHVDLVLTDLNMPKMSGLEFMRIAKVEYPHIFIAVLTLHQDFEYIQEALRLGGAIDFITKIELEKEKFQDVLARVHRRIQNELPKRQSVADEIITTESIFCLYAFYKNTSKSWMSNEKLGCDIKQIDEQMWLCLPLENNHILETLKEEVKKRSGWNLLIINNLKELHYKVISKLLVKYKAYFIFYKINKRDKIYSMPLEEIEQLAHPPTSVQFNNIRKEINNLGWIKDQDNFKSFLNTLYKQKFSKEDLYGLAIELIEEWNHKYGRISAFKVEEPSLFQYWEEVEEWLDSFREQVTFSQNSQYSPPDILKSMWEAIRYIQNHLEESITAEYMAKYVNMSRSYFNRCFKEITGVPFHQYLRDIRMEKAKELLITSNEPIQRIAEHIGYIDEKYFSRLFKTVTGELPSSFRKRKADR</sequence>
<dbReference type="AlphaFoldDB" id="W4VNF8"/>
<dbReference type="PROSITE" id="PS00041">
    <property type="entry name" value="HTH_ARAC_FAMILY_1"/>
    <property type="match status" value="1"/>
</dbReference>
<dbReference type="SUPFAM" id="SSF52172">
    <property type="entry name" value="CheY-like"/>
    <property type="match status" value="1"/>
</dbReference>
<proteinExistence type="predicted"/>
<dbReference type="InterPro" id="IPR018062">
    <property type="entry name" value="HTH_AraC-typ_CS"/>
</dbReference>
<dbReference type="GO" id="GO:0003700">
    <property type="term" value="F:DNA-binding transcription factor activity"/>
    <property type="evidence" value="ECO:0007669"/>
    <property type="project" value="InterPro"/>
</dbReference>
<dbReference type="InterPro" id="IPR001789">
    <property type="entry name" value="Sig_transdc_resp-reg_receiver"/>
</dbReference>
<dbReference type="STRING" id="1298598.JCM21714_3532"/>
<evidence type="ECO:0000259" key="5">
    <source>
        <dbReference type="PROSITE" id="PS01124"/>
    </source>
</evidence>
<keyword evidence="1" id="KW-0805">Transcription regulation</keyword>
<dbReference type="CDD" id="cd17536">
    <property type="entry name" value="REC_YesN-like"/>
    <property type="match status" value="1"/>
</dbReference>
<gene>
    <name evidence="7" type="ORF">JCM21714_3532</name>
</gene>
<dbReference type="Pfam" id="PF00072">
    <property type="entry name" value="Response_reg"/>
    <property type="match status" value="1"/>
</dbReference>
<evidence type="ECO:0000259" key="6">
    <source>
        <dbReference type="PROSITE" id="PS50110"/>
    </source>
</evidence>
<feature type="modified residue" description="4-aspartylphosphate" evidence="4">
    <location>
        <position position="28"/>
    </location>
</feature>
<dbReference type="SMART" id="SM00342">
    <property type="entry name" value="HTH_ARAC"/>
    <property type="match status" value="1"/>
</dbReference>
<dbReference type="PANTHER" id="PTHR43280:SF30">
    <property type="entry name" value="MMSAB OPERON REGULATORY PROTEIN"/>
    <property type="match status" value="1"/>
</dbReference>
<dbReference type="PROSITE" id="PS01124">
    <property type="entry name" value="HTH_ARAC_FAMILY_2"/>
    <property type="match status" value="1"/>
</dbReference>
<dbReference type="InterPro" id="IPR018060">
    <property type="entry name" value="HTH_AraC"/>
</dbReference>
<dbReference type="InterPro" id="IPR009057">
    <property type="entry name" value="Homeodomain-like_sf"/>
</dbReference>
<dbReference type="SUPFAM" id="SSF46689">
    <property type="entry name" value="Homeodomain-like"/>
    <property type="match status" value="2"/>
</dbReference>
<evidence type="ECO:0000256" key="3">
    <source>
        <dbReference type="ARBA" id="ARBA00023163"/>
    </source>
</evidence>
<dbReference type="OrthoDB" id="9788446at2"/>
<keyword evidence="2" id="KW-0238">DNA-binding</keyword>